<dbReference type="EMBL" id="CM007649">
    <property type="protein sequence ID" value="ONM30565.1"/>
    <property type="molecule type" value="Genomic_DNA"/>
</dbReference>
<proteinExistence type="predicted"/>
<gene>
    <name evidence="1" type="ORF">ZEAMMB73_Zm00001d040117</name>
</gene>
<dbReference type="OMA" id="HDNIANC"/>
<organism evidence="1">
    <name type="scientific">Zea mays</name>
    <name type="common">Maize</name>
    <dbReference type="NCBI Taxonomy" id="4577"/>
    <lineage>
        <taxon>Eukaryota</taxon>
        <taxon>Viridiplantae</taxon>
        <taxon>Streptophyta</taxon>
        <taxon>Embryophyta</taxon>
        <taxon>Tracheophyta</taxon>
        <taxon>Spermatophyta</taxon>
        <taxon>Magnoliopsida</taxon>
        <taxon>Liliopsida</taxon>
        <taxon>Poales</taxon>
        <taxon>Poaceae</taxon>
        <taxon>PACMAD clade</taxon>
        <taxon>Panicoideae</taxon>
        <taxon>Andropogonodae</taxon>
        <taxon>Andropogoneae</taxon>
        <taxon>Tripsacinae</taxon>
        <taxon>Zea</taxon>
    </lineage>
</organism>
<protein>
    <submittedName>
        <fullName evidence="1">Uncharacterized protein</fullName>
    </submittedName>
</protein>
<accession>A0A1D6MN56</accession>
<dbReference type="AlphaFoldDB" id="A0A1D6MN56"/>
<reference evidence="1" key="1">
    <citation type="submission" date="2015-12" db="EMBL/GenBank/DDBJ databases">
        <title>Update maize B73 reference genome by single molecule sequencing technologies.</title>
        <authorList>
            <consortium name="Maize Genome Sequencing Project"/>
            <person name="Ware D."/>
        </authorList>
    </citation>
    <scope>NUCLEOTIDE SEQUENCE [LARGE SCALE GENOMIC DNA]</scope>
    <source>
        <tissue evidence="1">Seedling</tissue>
    </source>
</reference>
<name>A0A1D6MN56_MAIZE</name>
<sequence>MFTLPLGVIWRRSKRRK</sequence>
<evidence type="ECO:0000313" key="1">
    <source>
        <dbReference type="EMBL" id="ONM30565.1"/>
    </source>
</evidence>